<name>B0DM23_LACBS</name>
<accession>B0DM23</accession>
<sequence>MPSASATPSGMSSISTSRFESECGIHNMSIRELEEALQSAYKELDNANHIIDTLKLELADAKVKKSPKGSKSDVSEELLTADQEIAKLAQIYVLFHQPWVHADDFHRPKPSFDFNSSERYSTEDNIALGASRELYECVPERLYDYMQSHSDFVAKFMKELSSSRSSMIDRLRKNAASVFGLSAEILARKFDRTSNPTIKNLLGYNAGGTTVGARYPKLPPFFFQDGSVANPMYLFRSEYLLRLALLIIYGPTVALGSALPVFRSNSPYASHMEFTGTGVGNITGITYFADFDTYKKLLLISRDSSSAIIELYQIWDSRIFPNILLAPDSEEEINGIDDDEELTQFLRDLHVQESASHALPAPVIMPVPISTAQSQILGPSPPESAPLATPSISNSHSFSSGGATVFDSQATEPVIPITDATHVDGAVVPTIEPKPIRPMRRSVNKRQPHDPKTSSELDATPLTGNSDANQKRGALKRASDICGKTVIWLSGNYEQLKSQIYNNKHYNNQYVLQYTESSIGRPNLTMPDNLILSGTREISDMTNAMSHVTTPLFSQPRPSTIGHQDPPPRST</sequence>
<dbReference type="GeneID" id="6080599"/>
<evidence type="ECO:0000256" key="2">
    <source>
        <dbReference type="SAM" id="MobiDB-lite"/>
    </source>
</evidence>
<reference evidence="3 4" key="1">
    <citation type="journal article" date="2008" name="Nature">
        <title>The genome of Laccaria bicolor provides insights into mycorrhizal symbiosis.</title>
        <authorList>
            <person name="Martin F."/>
            <person name="Aerts A."/>
            <person name="Ahren D."/>
            <person name="Brun A."/>
            <person name="Danchin E.G.J."/>
            <person name="Duchaussoy F."/>
            <person name="Gibon J."/>
            <person name="Kohler A."/>
            <person name="Lindquist E."/>
            <person name="Pereda V."/>
            <person name="Salamov A."/>
            <person name="Shapiro H.J."/>
            <person name="Wuyts J."/>
            <person name="Blaudez D."/>
            <person name="Buee M."/>
            <person name="Brokstein P."/>
            <person name="Canbaeck B."/>
            <person name="Cohen D."/>
            <person name="Courty P.E."/>
            <person name="Coutinho P.M."/>
            <person name="Delaruelle C."/>
            <person name="Detter J.C."/>
            <person name="Deveau A."/>
            <person name="DiFazio S."/>
            <person name="Duplessis S."/>
            <person name="Fraissinet-Tachet L."/>
            <person name="Lucic E."/>
            <person name="Frey-Klett P."/>
            <person name="Fourrey C."/>
            <person name="Feussner I."/>
            <person name="Gay G."/>
            <person name="Grimwood J."/>
            <person name="Hoegger P.J."/>
            <person name="Jain P."/>
            <person name="Kilaru S."/>
            <person name="Labbe J."/>
            <person name="Lin Y.C."/>
            <person name="Legue V."/>
            <person name="Le Tacon F."/>
            <person name="Marmeisse R."/>
            <person name="Melayah D."/>
            <person name="Montanini B."/>
            <person name="Muratet M."/>
            <person name="Nehls U."/>
            <person name="Niculita-Hirzel H."/>
            <person name="Oudot-Le Secq M.P."/>
            <person name="Peter M."/>
            <person name="Quesneville H."/>
            <person name="Rajashekar B."/>
            <person name="Reich M."/>
            <person name="Rouhier N."/>
            <person name="Schmutz J."/>
            <person name="Yin T."/>
            <person name="Chalot M."/>
            <person name="Henrissat B."/>
            <person name="Kuees U."/>
            <person name="Lucas S."/>
            <person name="Van de Peer Y."/>
            <person name="Podila G.K."/>
            <person name="Polle A."/>
            <person name="Pukkila P.J."/>
            <person name="Richardson P.M."/>
            <person name="Rouze P."/>
            <person name="Sanders I.R."/>
            <person name="Stajich J.E."/>
            <person name="Tunlid A."/>
            <person name="Tuskan G."/>
            <person name="Grigoriev I.V."/>
        </authorList>
    </citation>
    <scope>NUCLEOTIDE SEQUENCE [LARGE SCALE GENOMIC DNA]</scope>
    <source>
        <strain evidence="4">S238N-H82 / ATCC MYA-4686</strain>
    </source>
</reference>
<gene>
    <name evidence="3" type="ORF">LACBIDRAFT_330662</name>
</gene>
<evidence type="ECO:0000313" key="3">
    <source>
        <dbReference type="EMBL" id="EDR04396.1"/>
    </source>
</evidence>
<evidence type="ECO:0000256" key="1">
    <source>
        <dbReference type="SAM" id="Coils"/>
    </source>
</evidence>
<keyword evidence="4" id="KW-1185">Reference proteome</keyword>
<protein>
    <submittedName>
        <fullName evidence="3">Predicted protein</fullName>
    </submittedName>
</protein>
<dbReference type="RefSeq" id="XP_001884915.1">
    <property type="nucleotide sequence ID" value="XM_001884880.1"/>
</dbReference>
<keyword evidence="1" id="KW-0175">Coiled coil</keyword>
<evidence type="ECO:0000313" key="4">
    <source>
        <dbReference type="Proteomes" id="UP000001194"/>
    </source>
</evidence>
<dbReference type="AlphaFoldDB" id="B0DM23"/>
<feature type="compositionally biased region" description="Polar residues" evidence="2">
    <location>
        <begin position="456"/>
        <end position="468"/>
    </location>
</feature>
<feature type="region of interest" description="Disordered" evidence="2">
    <location>
        <begin position="434"/>
        <end position="476"/>
    </location>
</feature>
<feature type="coiled-coil region" evidence="1">
    <location>
        <begin position="30"/>
        <end position="64"/>
    </location>
</feature>
<dbReference type="KEGG" id="lbc:LACBIDRAFT_330662"/>
<feature type="compositionally biased region" description="Polar residues" evidence="2">
    <location>
        <begin position="550"/>
        <end position="562"/>
    </location>
</feature>
<dbReference type="EMBL" id="DS547118">
    <property type="protein sequence ID" value="EDR04396.1"/>
    <property type="molecule type" value="Genomic_DNA"/>
</dbReference>
<proteinExistence type="predicted"/>
<dbReference type="Proteomes" id="UP000001194">
    <property type="component" value="Unassembled WGS sequence"/>
</dbReference>
<feature type="compositionally biased region" description="Basic residues" evidence="2">
    <location>
        <begin position="437"/>
        <end position="446"/>
    </location>
</feature>
<dbReference type="HOGENOM" id="CLU_034565_0_0_1"/>
<feature type="region of interest" description="Disordered" evidence="2">
    <location>
        <begin position="550"/>
        <end position="571"/>
    </location>
</feature>
<organism evidence="4">
    <name type="scientific">Laccaria bicolor (strain S238N-H82 / ATCC MYA-4686)</name>
    <name type="common">Bicoloured deceiver</name>
    <name type="synonym">Laccaria laccata var. bicolor</name>
    <dbReference type="NCBI Taxonomy" id="486041"/>
    <lineage>
        <taxon>Eukaryota</taxon>
        <taxon>Fungi</taxon>
        <taxon>Dikarya</taxon>
        <taxon>Basidiomycota</taxon>
        <taxon>Agaricomycotina</taxon>
        <taxon>Agaricomycetes</taxon>
        <taxon>Agaricomycetidae</taxon>
        <taxon>Agaricales</taxon>
        <taxon>Agaricineae</taxon>
        <taxon>Hydnangiaceae</taxon>
        <taxon>Laccaria</taxon>
    </lineage>
</organism>
<feature type="region of interest" description="Disordered" evidence="2">
    <location>
        <begin position="374"/>
        <end position="394"/>
    </location>
</feature>
<dbReference type="InParanoid" id="B0DM23"/>